<accession>A0A0A9DYH7</accession>
<evidence type="ECO:0000313" key="2">
    <source>
        <dbReference type="EMBL" id="JAD92856.1"/>
    </source>
</evidence>
<proteinExistence type="predicted"/>
<dbReference type="EMBL" id="GBRH01205039">
    <property type="protein sequence ID" value="JAD92856.1"/>
    <property type="molecule type" value="Transcribed_RNA"/>
</dbReference>
<keyword evidence="1" id="KW-0812">Transmembrane</keyword>
<dbReference type="AlphaFoldDB" id="A0A0A9DYH7"/>
<name>A0A0A9DYH7_ARUDO</name>
<evidence type="ECO:0000256" key="1">
    <source>
        <dbReference type="SAM" id="Phobius"/>
    </source>
</evidence>
<sequence>MQDSMTERSRMAYGLIIPICCCQSSKQSIPTMYPFSRCNKDSNSEKRHETVYKHPFLFLLFLFLPLLLLLLLLLLFFLLGSVGVGMQRNNIWNA</sequence>
<organism evidence="2">
    <name type="scientific">Arundo donax</name>
    <name type="common">Giant reed</name>
    <name type="synonym">Donax arundinaceus</name>
    <dbReference type="NCBI Taxonomy" id="35708"/>
    <lineage>
        <taxon>Eukaryota</taxon>
        <taxon>Viridiplantae</taxon>
        <taxon>Streptophyta</taxon>
        <taxon>Embryophyta</taxon>
        <taxon>Tracheophyta</taxon>
        <taxon>Spermatophyta</taxon>
        <taxon>Magnoliopsida</taxon>
        <taxon>Liliopsida</taxon>
        <taxon>Poales</taxon>
        <taxon>Poaceae</taxon>
        <taxon>PACMAD clade</taxon>
        <taxon>Arundinoideae</taxon>
        <taxon>Arundineae</taxon>
        <taxon>Arundo</taxon>
    </lineage>
</organism>
<feature type="transmembrane region" description="Helical" evidence="1">
    <location>
        <begin position="56"/>
        <end position="79"/>
    </location>
</feature>
<protein>
    <submittedName>
        <fullName evidence="2">Uncharacterized protein</fullName>
    </submittedName>
</protein>
<keyword evidence="1" id="KW-1133">Transmembrane helix</keyword>
<keyword evidence="1" id="KW-0472">Membrane</keyword>
<reference evidence="2" key="1">
    <citation type="submission" date="2014-09" db="EMBL/GenBank/DDBJ databases">
        <authorList>
            <person name="Magalhaes I.L.F."/>
            <person name="Oliveira U."/>
            <person name="Santos F.R."/>
            <person name="Vidigal T.H.D.A."/>
            <person name="Brescovit A.D."/>
            <person name="Santos A.J."/>
        </authorList>
    </citation>
    <scope>NUCLEOTIDE SEQUENCE</scope>
    <source>
        <tissue evidence="2">Shoot tissue taken approximately 20 cm above the soil surface</tissue>
    </source>
</reference>
<reference evidence="2" key="2">
    <citation type="journal article" date="2015" name="Data Brief">
        <title>Shoot transcriptome of the giant reed, Arundo donax.</title>
        <authorList>
            <person name="Barrero R.A."/>
            <person name="Guerrero F.D."/>
            <person name="Moolhuijzen P."/>
            <person name="Goolsby J.A."/>
            <person name="Tidwell J."/>
            <person name="Bellgard S.E."/>
            <person name="Bellgard M.I."/>
        </authorList>
    </citation>
    <scope>NUCLEOTIDE SEQUENCE</scope>
    <source>
        <tissue evidence="2">Shoot tissue taken approximately 20 cm above the soil surface</tissue>
    </source>
</reference>